<evidence type="ECO:0000256" key="1">
    <source>
        <dbReference type="ARBA" id="ARBA00006699"/>
    </source>
</evidence>
<feature type="domain" description="Polysaccharide lyase family 8 central" evidence="5">
    <location>
        <begin position="353"/>
        <end position="619"/>
    </location>
</feature>
<dbReference type="AlphaFoldDB" id="L8H3K1"/>
<dbReference type="PANTHER" id="PTHR38481">
    <property type="entry name" value="HYALURONATE LYASE"/>
    <property type="match status" value="1"/>
</dbReference>
<evidence type="ECO:0000259" key="6">
    <source>
        <dbReference type="Pfam" id="PF02884"/>
    </source>
</evidence>
<evidence type="ECO:0000256" key="4">
    <source>
        <dbReference type="SAM" id="SignalP"/>
    </source>
</evidence>
<feature type="chain" id="PRO_5003990366" evidence="4">
    <location>
        <begin position="25"/>
        <end position="772"/>
    </location>
</feature>
<dbReference type="PANTHER" id="PTHR38481:SF1">
    <property type="entry name" value="HYALURONATE LYASE"/>
    <property type="match status" value="1"/>
</dbReference>
<keyword evidence="9" id="KW-1185">Reference proteome</keyword>
<dbReference type="InterPro" id="IPR004103">
    <property type="entry name" value="Lyase_8_C"/>
</dbReference>
<dbReference type="SUPFAM" id="SSF48230">
    <property type="entry name" value="Chondroitin AC/alginate lyase"/>
    <property type="match status" value="1"/>
</dbReference>
<feature type="domain" description="Polysaccharide lyase family 8 C-terminal" evidence="6">
    <location>
        <begin position="633"/>
        <end position="709"/>
    </location>
</feature>
<dbReference type="Proteomes" id="UP000011083">
    <property type="component" value="Unassembled WGS sequence"/>
</dbReference>
<comment type="similarity">
    <text evidence="1">Belongs to the polysaccharide lyase 8 family.</text>
</comment>
<dbReference type="InterPro" id="IPR003159">
    <property type="entry name" value="Lyase_8_central_dom"/>
</dbReference>
<evidence type="ECO:0000313" key="9">
    <source>
        <dbReference type="Proteomes" id="UP000011083"/>
    </source>
</evidence>
<dbReference type="OrthoDB" id="5980780at2759"/>
<dbReference type="Gene3D" id="2.60.220.10">
    <property type="entry name" value="Polysaccharide lyase family 8-like, C-terminal"/>
    <property type="match status" value="1"/>
</dbReference>
<dbReference type="VEuPathDB" id="AmoebaDB:ACA1_201530"/>
<evidence type="ECO:0000313" key="8">
    <source>
        <dbReference type="EMBL" id="ELR19785.1"/>
    </source>
</evidence>
<accession>L8H3K1</accession>
<dbReference type="EMBL" id="KB007932">
    <property type="protein sequence ID" value="ELR19785.1"/>
    <property type="molecule type" value="Genomic_DNA"/>
</dbReference>
<reference evidence="8 9" key="1">
    <citation type="journal article" date="2013" name="Genome Biol.">
        <title>Genome of Acanthamoeba castellanii highlights extensive lateral gene transfer and early evolution of tyrosine kinase signaling.</title>
        <authorList>
            <person name="Clarke M."/>
            <person name="Lohan A.J."/>
            <person name="Liu B."/>
            <person name="Lagkouvardos I."/>
            <person name="Roy S."/>
            <person name="Zafar N."/>
            <person name="Bertelli C."/>
            <person name="Schilde C."/>
            <person name="Kianianmomeni A."/>
            <person name="Burglin T.R."/>
            <person name="Frech C."/>
            <person name="Turcotte B."/>
            <person name="Kopec K.O."/>
            <person name="Synnott J.M."/>
            <person name="Choo C."/>
            <person name="Paponov I."/>
            <person name="Finkler A."/>
            <person name="Soon Heng Tan C."/>
            <person name="Hutchins A.P."/>
            <person name="Weinmeier T."/>
            <person name="Rattei T."/>
            <person name="Chu J.S."/>
            <person name="Gimenez G."/>
            <person name="Irimia M."/>
            <person name="Rigden D.J."/>
            <person name="Fitzpatrick D.A."/>
            <person name="Lorenzo-Morales J."/>
            <person name="Bateman A."/>
            <person name="Chiu C.H."/>
            <person name="Tang P."/>
            <person name="Hegemann P."/>
            <person name="Fromm H."/>
            <person name="Raoult D."/>
            <person name="Greub G."/>
            <person name="Miranda-Saavedra D."/>
            <person name="Chen N."/>
            <person name="Nash P."/>
            <person name="Ginger M.L."/>
            <person name="Horn M."/>
            <person name="Schaap P."/>
            <person name="Caler L."/>
            <person name="Loftus B."/>
        </authorList>
    </citation>
    <scope>NUCLEOTIDE SEQUENCE [LARGE SCALE GENOMIC DNA]</scope>
    <source>
        <strain evidence="8 9">Neff</strain>
    </source>
</reference>
<dbReference type="InterPro" id="IPR011013">
    <property type="entry name" value="Gal_mutarotase_sf_dom"/>
</dbReference>
<evidence type="ECO:0000259" key="7">
    <source>
        <dbReference type="Pfam" id="PF08124"/>
    </source>
</evidence>
<dbReference type="GO" id="GO:0005576">
    <property type="term" value="C:extracellular region"/>
    <property type="evidence" value="ECO:0007669"/>
    <property type="project" value="InterPro"/>
</dbReference>
<keyword evidence="3 8" id="KW-0456">Lyase</keyword>
<proteinExistence type="inferred from homology"/>
<dbReference type="InterPro" id="IPR012970">
    <property type="entry name" value="Lyase_8_alpha_N"/>
</dbReference>
<feature type="domain" description="Polysaccharide lyase 8 N-terminal alpha-helical" evidence="7">
    <location>
        <begin position="92"/>
        <end position="311"/>
    </location>
</feature>
<dbReference type="OMA" id="AWHGGLK"/>
<dbReference type="PROSITE" id="PS51257">
    <property type="entry name" value="PROKAR_LIPOPROTEIN"/>
    <property type="match status" value="1"/>
</dbReference>
<dbReference type="SUPFAM" id="SSF49863">
    <property type="entry name" value="Hyaluronate lyase-like, C-terminal domain"/>
    <property type="match status" value="1"/>
</dbReference>
<dbReference type="GO" id="GO:0005975">
    <property type="term" value="P:carbohydrate metabolic process"/>
    <property type="evidence" value="ECO:0007669"/>
    <property type="project" value="InterPro"/>
</dbReference>
<dbReference type="GO" id="GO:0016837">
    <property type="term" value="F:carbon-oxygen lyase activity, acting on polysaccharides"/>
    <property type="evidence" value="ECO:0007669"/>
    <property type="project" value="UniProtKB-ARBA"/>
</dbReference>
<protein>
    <submittedName>
        <fullName evidence="8">Polysaccharide lyase family 8, supersandwich subfamily protein</fullName>
    </submittedName>
</protein>
<sequence>MGRKGTRLLLVLLAVVAVSVSCVAASADTQTVDARLTANFVTGYSITQARTYLNSIQADGTWSDVDYTAGCSADPSSWPALAWYAVPALRSNATVLGGIMLGLDYWLDNDYANEFCTNRKNTTACPCSTPGLWNTNWWANMIGVQLQLGPTCLLLRSASSSVFTAEHKSHCAKILGRANWTGFTGANTLWLAQGAVYAGLLTQNDTAVAAAFAASNNELYYSSGSDDGIKPDGSFLQHRGLLYTGGYGDSFMATYVDMFVSAVGTAFASTAAQREVFARFVLDGLQWMMVYSPGKNIYDPSVVGRAISRKVGLVASLDTNSLTNLTAGWSRQKEFEAFVEVVTSNNGSRLVGNRMYWASDYMVHRRAHYVVSVKGFSTRIANSECVNSENLLGLHLSDGAMYVHQSGNEYGRVNDTADRSVFPLWDWNHVPGITVDYGVGALTCASLYAKGQAGGFVGGASDGTYGAFAMRFVSPFTRNLSFQKAWFMFDDEVVVLAANITSLDPAAAVHSVLDAKVLNGPVTSSVAGAPIAVGSGTSQPWWLHHDSVGYVFPENRGVAAANGSVTLHLETASASSGSWSTIGEDSGTIALPTFNAWLTRQSAPVVNDSLAYVVVPGVSAAAFDPAATLAAVEVVANTPHVQAVFHTKLRLLGAAFWSTTEADQSLQSPGRRGWRVRVDQPCVVLVQEVDDGTRLKVTVSDPTQALSGVNVTIDRAVACAACLIASDQASTTMSFSLTAGSGASASTIVTSTDASAASTLGTHLSGLVALLL</sequence>
<dbReference type="Gene3D" id="2.70.98.10">
    <property type="match status" value="1"/>
</dbReference>
<feature type="signal peptide" evidence="4">
    <location>
        <begin position="1"/>
        <end position="24"/>
    </location>
</feature>
<gene>
    <name evidence="8" type="ORF">ACA1_201530</name>
</gene>
<dbReference type="Gene3D" id="1.50.10.100">
    <property type="entry name" value="Chondroitin AC/alginate lyase"/>
    <property type="match status" value="1"/>
</dbReference>
<dbReference type="InterPro" id="IPR014718">
    <property type="entry name" value="GH-type_carb-bd"/>
</dbReference>
<dbReference type="Pfam" id="PF02884">
    <property type="entry name" value="Lyase_8_C"/>
    <property type="match status" value="1"/>
</dbReference>
<evidence type="ECO:0000256" key="3">
    <source>
        <dbReference type="ARBA" id="ARBA00023239"/>
    </source>
</evidence>
<dbReference type="Pfam" id="PF08124">
    <property type="entry name" value="Lyase_8_N"/>
    <property type="match status" value="1"/>
</dbReference>
<dbReference type="InterPro" id="IPR008929">
    <property type="entry name" value="Chondroitin_lyas"/>
</dbReference>
<dbReference type="InterPro" id="IPR011071">
    <property type="entry name" value="Lyase_8-like_C"/>
</dbReference>
<organism evidence="8 9">
    <name type="scientific">Acanthamoeba castellanii (strain ATCC 30010 / Neff)</name>
    <dbReference type="NCBI Taxonomy" id="1257118"/>
    <lineage>
        <taxon>Eukaryota</taxon>
        <taxon>Amoebozoa</taxon>
        <taxon>Discosea</taxon>
        <taxon>Longamoebia</taxon>
        <taxon>Centramoebida</taxon>
        <taxon>Acanthamoebidae</taxon>
        <taxon>Acanthamoeba</taxon>
    </lineage>
</organism>
<evidence type="ECO:0000259" key="5">
    <source>
        <dbReference type="Pfam" id="PF02278"/>
    </source>
</evidence>
<keyword evidence="2 4" id="KW-0732">Signal</keyword>
<name>L8H3K1_ACACF</name>
<dbReference type="InterPro" id="IPR038970">
    <property type="entry name" value="Lyase_8"/>
</dbReference>
<dbReference type="GO" id="GO:0030246">
    <property type="term" value="F:carbohydrate binding"/>
    <property type="evidence" value="ECO:0007669"/>
    <property type="project" value="InterPro"/>
</dbReference>
<dbReference type="Pfam" id="PF02278">
    <property type="entry name" value="Lyase_8"/>
    <property type="match status" value="1"/>
</dbReference>
<dbReference type="GeneID" id="14920616"/>
<dbReference type="SUPFAM" id="SSF74650">
    <property type="entry name" value="Galactose mutarotase-like"/>
    <property type="match status" value="1"/>
</dbReference>
<evidence type="ECO:0000256" key="2">
    <source>
        <dbReference type="ARBA" id="ARBA00022729"/>
    </source>
</evidence>
<dbReference type="KEGG" id="acan:ACA1_201530"/>
<dbReference type="RefSeq" id="XP_004341880.1">
    <property type="nucleotide sequence ID" value="XM_004341832.1"/>
</dbReference>